<dbReference type="EMBL" id="OBDY01000006">
    <property type="protein sequence ID" value="SNY40388.1"/>
    <property type="molecule type" value="Genomic_DNA"/>
</dbReference>
<evidence type="ECO:0000313" key="1">
    <source>
        <dbReference type="EMBL" id="SNY40388.1"/>
    </source>
</evidence>
<dbReference type="PROSITE" id="PS51257">
    <property type="entry name" value="PROKAR_LIPOPROTEIN"/>
    <property type="match status" value="1"/>
</dbReference>
<proteinExistence type="predicted"/>
<name>A0A285HXC3_9ACTN</name>
<gene>
    <name evidence="1" type="ORF">SAMN05421748_10629</name>
</gene>
<sequence length="36" mass="3927">MRKVRRSRFWNTAAATLFSAMAFLLTGSAFACSGAQ</sequence>
<accession>A0A285HXC3</accession>
<reference evidence="1 2" key="1">
    <citation type="submission" date="2017-09" db="EMBL/GenBank/DDBJ databases">
        <authorList>
            <person name="Ehlers B."/>
            <person name="Leendertz F.H."/>
        </authorList>
    </citation>
    <scope>NUCLEOTIDE SEQUENCE [LARGE SCALE GENOMIC DNA]</scope>
    <source>
        <strain evidence="1 2">CGMCC 4.6857</strain>
    </source>
</reference>
<evidence type="ECO:0000313" key="2">
    <source>
        <dbReference type="Proteomes" id="UP000219612"/>
    </source>
</evidence>
<keyword evidence="2" id="KW-1185">Reference proteome</keyword>
<dbReference type="Proteomes" id="UP000219612">
    <property type="component" value="Unassembled WGS sequence"/>
</dbReference>
<protein>
    <submittedName>
        <fullName evidence="1">Uncharacterized protein</fullName>
    </submittedName>
</protein>
<dbReference type="AlphaFoldDB" id="A0A285HXC3"/>
<organism evidence="1 2">
    <name type="scientific">Paractinoplanes atraurantiacus</name>
    <dbReference type="NCBI Taxonomy" id="1036182"/>
    <lineage>
        <taxon>Bacteria</taxon>
        <taxon>Bacillati</taxon>
        <taxon>Actinomycetota</taxon>
        <taxon>Actinomycetes</taxon>
        <taxon>Micromonosporales</taxon>
        <taxon>Micromonosporaceae</taxon>
        <taxon>Paractinoplanes</taxon>
    </lineage>
</organism>